<dbReference type="AlphaFoldDB" id="A0A085BG93"/>
<feature type="chain" id="PRO_5001787085" evidence="1">
    <location>
        <begin position="19"/>
        <end position="290"/>
    </location>
</feature>
<proteinExistence type="predicted"/>
<accession>A0A085BG93</accession>
<keyword evidence="3" id="KW-1185">Reference proteome</keyword>
<comment type="caution">
    <text evidence="2">The sequence shown here is derived from an EMBL/GenBank/DDBJ whole genome shotgun (WGS) entry which is preliminary data.</text>
</comment>
<dbReference type="EMBL" id="JPLY01000004">
    <property type="protein sequence ID" value="KFC21488.1"/>
    <property type="molecule type" value="Genomic_DNA"/>
</dbReference>
<evidence type="ECO:0000313" key="3">
    <source>
        <dbReference type="Proteomes" id="UP000028623"/>
    </source>
</evidence>
<sequence>MNRLFLLLGLSTSVFFSAQVGINTTQPNSTLTVNGSFGANYKELTSTAYTLDALDHYVTYNGTAASTFTLPPIGTAATNYSGRLYKIKNISNFNVILQASNSNTLRIDNTPVSTFVIPPGAYAEVVNNRNTTAGTWDLSFTVLPKPNNVEIYGTQVRIPPHNGTVADWINHSNTNYDSGTGTDVWWIVSKASTVTAQTADYSNAARMLLVYEYQGPAFNITNLYPTLTTGNSSSFPDVFIASFVGIANVNGKTRITVSVARVDQIGTNVNNSANWTASFLLNILLARKVF</sequence>
<gene>
    <name evidence="2" type="ORF">IO89_15035</name>
</gene>
<protein>
    <submittedName>
        <fullName evidence="2">Uncharacterized protein</fullName>
    </submittedName>
</protein>
<dbReference type="RefSeq" id="WP_034977627.1">
    <property type="nucleotide sequence ID" value="NZ_FOFI01000001.1"/>
</dbReference>
<feature type="signal peptide" evidence="1">
    <location>
        <begin position="1"/>
        <end position="18"/>
    </location>
</feature>
<dbReference type="eggNOG" id="ENOG5033QXK">
    <property type="taxonomic scope" value="Bacteria"/>
</dbReference>
<evidence type="ECO:0000313" key="2">
    <source>
        <dbReference type="EMBL" id="KFC21488.1"/>
    </source>
</evidence>
<organism evidence="2 3">
    <name type="scientific">Epilithonimonas lactis</name>
    <dbReference type="NCBI Taxonomy" id="421072"/>
    <lineage>
        <taxon>Bacteria</taxon>
        <taxon>Pseudomonadati</taxon>
        <taxon>Bacteroidota</taxon>
        <taxon>Flavobacteriia</taxon>
        <taxon>Flavobacteriales</taxon>
        <taxon>Weeksellaceae</taxon>
        <taxon>Chryseobacterium group</taxon>
        <taxon>Epilithonimonas</taxon>
    </lineage>
</organism>
<name>A0A085BG93_9FLAO</name>
<reference evidence="2 3" key="1">
    <citation type="submission" date="2014-07" db="EMBL/GenBank/DDBJ databases">
        <title>Epilithonimonas lactis LMG 22401 Genome.</title>
        <authorList>
            <person name="Pipes S.E."/>
            <person name="Stropko S.J."/>
        </authorList>
    </citation>
    <scope>NUCLEOTIDE SEQUENCE [LARGE SCALE GENOMIC DNA]</scope>
    <source>
        <strain evidence="2 3">LMG 24401</strain>
    </source>
</reference>
<dbReference type="OrthoDB" id="1251128at2"/>
<dbReference type="Proteomes" id="UP000028623">
    <property type="component" value="Unassembled WGS sequence"/>
</dbReference>
<keyword evidence="1" id="KW-0732">Signal</keyword>
<evidence type="ECO:0000256" key="1">
    <source>
        <dbReference type="SAM" id="SignalP"/>
    </source>
</evidence>